<comment type="catalytic activity">
    <reaction evidence="15">
        <text>Ca(2+)(in) + ATP + H2O = Ca(2+)(out) + ADP + phosphate + H(+)</text>
        <dbReference type="Rhea" id="RHEA:18105"/>
        <dbReference type="ChEBI" id="CHEBI:15377"/>
        <dbReference type="ChEBI" id="CHEBI:15378"/>
        <dbReference type="ChEBI" id="CHEBI:29108"/>
        <dbReference type="ChEBI" id="CHEBI:30616"/>
        <dbReference type="ChEBI" id="CHEBI:43474"/>
        <dbReference type="ChEBI" id="CHEBI:456216"/>
        <dbReference type="EC" id="7.2.2.10"/>
    </reaction>
</comment>
<evidence type="ECO:0000256" key="5">
    <source>
        <dbReference type="ARBA" id="ARBA00022692"/>
    </source>
</evidence>
<dbReference type="EC" id="7.2.2.10" evidence="2"/>
<gene>
    <name evidence="19" type="ORF">POBO1169_LOCUS16499</name>
</gene>
<evidence type="ECO:0000256" key="17">
    <source>
        <dbReference type="SAM" id="Phobius"/>
    </source>
</evidence>
<evidence type="ECO:0000313" key="19">
    <source>
        <dbReference type="EMBL" id="CAD8683700.1"/>
    </source>
</evidence>
<evidence type="ECO:0000256" key="1">
    <source>
        <dbReference type="ARBA" id="ARBA00004141"/>
    </source>
</evidence>
<feature type="transmembrane region" description="Helical" evidence="17">
    <location>
        <begin position="238"/>
        <end position="260"/>
    </location>
</feature>
<keyword evidence="14 17" id="KW-0472">Membrane</keyword>
<dbReference type="FunFam" id="1.20.1110.10:FF:000039">
    <property type="entry name" value="Calcium-transporting ATPase"/>
    <property type="match status" value="1"/>
</dbReference>
<name>A0A7S0WTI2_9CHLO</name>
<keyword evidence="11" id="KW-1278">Translocase</keyword>
<evidence type="ECO:0000256" key="8">
    <source>
        <dbReference type="ARBA" id="ARBA00022837"/>
    </source>
</evidence>
<dbReference type="InterPro" id="IPR023298">
    <property type="entry name" value="ATPase_P-typ_TM_dom_sf"/>
</dbReference>
<comment type="subcellular location">
    <subcellularLocation>
        <location evidence="1">Membrane</location>
        <topology evidence="1">Multi-pass membrane protein</topology>
    </subcellularLocation>
</comment>
<keyword evidence="4" id="KW-0109">Calcium transport</keyword>
<evidence type="ECO:0000256" key="12">
    <source>
        <dbReference type="ARBA" id="ARBA00022989"/>
    </source>
</evidence>
<dbReference type="GO" id="GO:0005388">
    <property type="term" value="F:P-type calcium transporter activity"/>
    <property type="evidence" value="ECO:0007669"/>
    <property type="project" value="UniProtKB-EC"/>
</dbReference>
<evidence type="ECO:0000256" key="2">
    <source>
        <dbReference type="ARBA" id="ARBA00012790"/>
    </source>
</evidence>
<keyword evidence="16" id="KW-0175">Coiled coil</keyword>
<dbReference type="Gene3D" id="1.20.1110.10">
    <property type="entry name" value="Calcium-transporting ATPase, transmembrane domain"/>
    <property type="match status" value="1"/>
</dbReference>
<feature type="coiled-coil region" evidence="16">
    <location>
        <begin position="288"/>
        <end position="318"/>
    </location>
</feature>
<organism evidence="19">
    <name type="scientific">Pyramimonas obovata</name>
    <dbReference type="NCBI Taxonomy" id="1411642"/>
    <lineage>
        <taxon>Eukaryota</taxon>
        <taxon>Viridiplantae</taxon>
        <taxon>Chlorophyta</taxon>
        <taxon>Pyramimonadophyceae</taxon>
        <taxon>Pyramimonadales</taxon>
        <taxon>Pyramimonadaceae</taxon>
        <taxon>Pyramimonas</taxon>
        <taxon>Pyramimonas incertae sedis</taxon>
    </lineage>
</organism>
<dbReference type="GO" id="GO:0046872">
    <property type="term" value="F:metal ion binding"/>
    <property type="evidence" value="ECO:0007669"/>
    <property type="project" value="UniProtKB-KW"/>
</dbReference>
<feature type="transmembrane region" description="Helical" evidence="17">
    <location>
        <begin position="100"/>
        <end position="121"/>
    </location>
</feature>
<dbReference type="PANTHER" id="PTHR24093">
    <property type="entry name" value="CATION TRANSPORTING ATPASE"/>
    <property type="match status" value="1"/>
</dbReference>
<keyword evidence="9" id="KW-0067">ATP-binding</keyword>
<keyword evidence="13" id="KW-0406">Ion transport</keyword>
<evidence type="ECO:0000256" key="14">
    <source>
        <dbReference type="ARBA" id="ARBA00023136"/>
    </source>
</evidence>
<evidence type="ECO:0000256" key="11">
    <source>
        <dbReference type="ARBA" id="ARBA00022967"/>
    </source>
</evidence>
<evidence type="ECO:0000256" key="15">
    <source>
        <dbReference type="ARBA" id="ARBA00048694"/>
    </source>
</evidence>
<keyword evidence="12 17" id="KW-1133">Transmembrane helix</keyword>
<evidence type="ECO:0000256" key="10">
    <source>
        <dbReference type="ARBA" id="ARBA00022842"/>
    </source>
</evidence>
<keyword evidence="3" id="KW-0813">Transport</keyword>
<dbReference type="GO" id="GO:0005524">
    <property type="term" value="F:ATP binding"/>
    <property type="evidence" value="ECO:0007669"/>
    <property type="project" value="UniProtKB-KW"/>
</dbReference>
<accession>A0A7S0WTI2</accession>
<protein>
    <recommendedName>
        <fullName evidence="2">P-type Ca(2+) transporter</fullName>
        <ecNumber evidence="2">7.2.2.10</ecNumber>
    </recommendedName>
</protein>
<dbReference type="EMBL" id="HBFA01032765">
    <property type="protein sequence ID" value="CAD8683700.1"/>
    <property type="molecule type" value="Transcribed_RNA"/>
</dbReference>
<keyword evidence="6" id="KW-0479">Metal-binding</keyword>
<dbReference type="PANTHER" id="PTHR24093:SF462">
    <property type="entry name" value="CALCIUM-TRANSPORTING ATPASE 11, PLASMA MEMBRANE-TYPE-RELATED"/>
    <property type="match status" value="1"/>
</dbReference>
<evidence type="ECO:0000256" key="13">
    <source>
        <dbReference type="ARBA" id="ARBA00023065"/>
    </source>
</evidence>
<sequence>MVLADDNFATIVTIVRWGRSVYANIQKFVQFQLTVNLVALSLNFIAAVGTGTAPLTTVQLLWVNLIMDTMGALALGTEPPREELMKQKPYGRDTSLITSVMWRNIIVQSVFQLVLLVIYTFEGYSIFNLEERDGKCEGVGQDSDVAKALCTDWHEFDEHEKHEDHDTLVLHTIIFNTFVFCQIFNEINARHMERINVFEGIQNNLLFVFIIVITAGMQVVLIETPASNFAGTTSISTGRWLICVGVGALSIPLAALGKLIPVPDGDTMRRLEESYLRKIMRAPATDMVEKLELVETQLKAERSKVEELAAEVSALKAKYEGQPGASSNQI</sequence>
<feature type="transmembrane region" description="Helical" evidence="17">
    <location>
        <begin position="168"/>
        <end position="185"/>
    </location>
</feature>
<dbReference type="SUPFAM" id="SSF81665">
    <property type="entry name" value="Calcium ATPase, transmembrane domain M"/>
    <property type="match status" value="1"/>
</dbReference>
<dbReference type="GO" id="GO:0005886">
    <property type="term" value="C:plasma membrane"/>
    <property type="evidence" value="ECO:0007669"/>
    <property type="project" value="TreeGrafter"/>
</dbReference>
<keyword evidence="5 17" id="KW-0812">Transmembrane</keyword>
<feature type="domain" description="Cation-transporting P-type ATPase C-terminal" evidence="18">
    <location>
        <begin position="53"/>
        <end position="260"/>
    </location>
</feature>
<proteinExistence type="predicted"/>
<dbReference type="AlphaFoldDB" id="A0A7S0WTI2"/>
<dbReference type="InterPro" id="IPR006068">
    <property type="entry name" value="ATPase_P-typ_cation-transptr_C"/>
</dbReference>
<evidence type="ECO:0000256" key="4">
    <source>
        <dbReference type="ARBA" id="ARBA00022568"/>
    </source>
</evidence>
<keyword evidence="7" id="KW-0547">Nucleotide-binding</keyword>
<evidence type="ECO:0000256" key="3">
    <source>
        <dbReference type="ARBA" id="ARBA00022448"/>
    </source>
</evidence>
<reference evidence="19" key="1">
    <citation type="submission" date="2021-01" db="EMBL/GenBank/DDBJ databases">
        <authorList>
            <person name="Corre E."/>
            <person name="Pelletier E."/>
            <person name="Niang G."/>
            <person name="Scheremetjew M."/>
            <person name="Finn R."/>
            <person name="Kale V."/>
            <person name="Holt S."/>
            <person name="Cochrane G."/>
            <person name="Meng A."/>
            <person name="Brown T."/>
            <person name="Cohen L."/>
        </authorList>
    </citation>
    <scope>NUCLEOTIDE SEQUENCE</scope>
    <source>
        <strain evidence="19">CCMP722</strain>
    </source>
</reference>
<evidence type="ECO:0000256" key="7">
    <source>
        <dbReference type="ARBA" id="ARBA00022741"/>
    </source>
</evidence>
<keyword evidence="8" id="KW-0106">Calcium</keyword>
<dbReference type="Pfam" id="PF00689">
    <property type="entry name" value="Cation_ATPase_C"/>
    <property type="match status" value="1"/>
</dbReference>
<evidence type="ECO:0000256" key="6">
    <source>
        <dbReference type="ARBA" id="ARBA00022723"/>
    </source>
</evidence>
<evidence type="ECO:0000256" key="16">
    <source>
        <dbReference type="SAM" id="Coils"/>
    </source>
</evidence>
<feature type="transmembrane region" description="Helical" evidence="17">
    <location>
        <begin position="205"/>
        <end position="226"/>
    </location>
</feature>
<evidence type="ECO:0000259" key="18">
    <source>
        <dbReference type="Pfam" id="PF00689"/>
    </source>
</evidence>
<keyword evidence="10" id="KW-0460">Magnesium</keyword>
<evidence type="ECO:0000256" key="9">
    <source>
        <dbReference type="ARBA" id="ARBA00022840"/>
    </source>
</evidence>